<evidence type="ECO:0000313" key="9">
    <source>
        <dbReference type="EMBL" id="AWK13360.1"/>
    </source>
</evidence>
<dbReference type="EC" id="5.1.1.1" evidence="5"/>
<evidence type="ECO:0000256" key="2">
    <source>
        <dbReference type="ARBA" id="ARBA00001933"/>
    </source>
</evidence>
<dbReference type="InterPro" id="IPR029066">
    <property type="entry name" value="PLP-binding_barrel"/>
</dbReference>
<feature type="binding site" evidence="5 7">
    <location>
        <position position="301"/>
    </location>
    <ligand>
        <name>substrate</name>
    </ligand>
</feature>
<feature type="binding site" evidence="5 7">
    <location>
        <position position="130"/>
    </location>
    <ligand>
        <name>substrate</name>
    </ligand>
</feature>
<evidence type="ECO:0000256" key="6">
    <source>
        <dbReference type="PIRSR" id="PIRSR600821-50"/>
    </source>
</evidence>
<keyword evidence="3 5" id="KW-0663">Pyridoxal phosphate</keyword>
<dbReference type="NCBIfam" id="TIGR00492">
    <property type="entry name" value="alr"/>
    <property type="match status" value="1"/>
</dbReference>
<dbReference type="PANTHER" id="PTHR30511">
    <property type="entry name" value="ALANINE RACEMASE"/>
    <property type="match status" value="1"/>
</dbReference>
<dbReference type="EMBL" id="CP021659">
    <property type="protein sequence ID" value="AWK13360.1"/>
    <property type="molecule type" value="Genomic_DNA"/>
</dbReference>
<keyword evidence="4 5" id="KW-0413">Isomerase</keyword>
<dbReference type="CDD" id="cd06827">
    <property type="entry name" value="PLPDE_III_AR_proteobact"/>
    <property type="match status" value="1"/>
</dbReference>
<dbReference type="OrthoDB" id="9813814at2"/>
<dbReference type="NCBIfam" id="NF002970">
    <property type="entry name" value="PRK03646.1"/>
    <property type="match status" value="1"/>
</dbReference>
<evidence type="ECO:0000256" key="7">
    <source>
        <dbReference type="PIRSR" id="PIRSR600821-52"/>
    </source>
</evidence>
<dbReference type="FunFam" id="3.20.20.10:FF:000002">
    <property type="entry name" value="Alanine racemase"/>
    <property type="match status" value="1"/>
</dbReference>
<accession>A0A2U8I2N3</accession>
<dbReference type="InterPro" id="IPR001608">
    <property type="entry name" value="Ala_racemase_N"/>
</dbReference>
<gene>
    <name evidence="9" type="primary">alr</name>
    <name evidence="9" type="ORF">CCS41_00810</name>
</gene>
<comment type="similarity">
    <text evidence="5">Belongs to the alanine racemase family.</text>
</comment>
<dbReference type="KEGG" id="fsm:CCS41_00810"/>
<evidence type="ECO:0000256" key="1">
    <source>
        <dbReference type="ARBA" id="ARBA00000316"/>
    </source>
</evidence>
<dbReference type="RefSeq" id="WP_072550392.1">
    <property type="nucleotide sequence ID" value="NZ_CP021659.1"/>
</dbReference>
<dbReference type="PANTHER" id="PTHR30511:SF0">
    <property type="entry name" value="ALANINE RACEMASE, CATABOLIC-RELATED"/>
    <property type="match status" value="1"/>
</dbReference>
<dbReference type="GO" id="GO:0030170">
    <property type="term" value="F:pyridoxal phosphate binding"/>
    <property type="evidence" value="ECO:0007669"/>
    <property type="project" value="UniProtKB-UniRule"/>
</dbReference>
<dbReference type="UniPathway" id="UPA00042">
    <property type="reaction ID" value="UER00497"/>
</dbReference>
<dbReference type="PRINTS" id="PR00992">
    <property type="entry name" value="ALARACEMASE"/>
</dbReference>
<keyword evidence="10" id="KW-1185">Reference proteome</keyword>
<comment type="pathway">
    <text evidence="5">Amino-acid biosynthesis; D-alanine biosynthesis; D-alanine from L-alanine: step 1/1.</text>
</comment>
<evidence type="ECO:0000313" key="10">
    <source>
        <dbReference type="Proteomes" id="UP000261875"/>
    </source>
</evidence>
<dbReference type="InterPro" id="IPR020622">
    <property type="entry name" value="Ala_racemase_pyridoxalP-BS"/>
</dbReference>
<proteinExistence type="inferred from homology"/>
<organism evidence="9 10">
    <name type="scientific">Candidatus Fukatsuia symbiotica</name>
    <dbReference type="NCBI Taxonomy" id="1878942"/>
    <lineage>
        <taxon>Bacteria</taxon>
        <taxon>Pseudomonadati</taxon>
        <taxon>Pseudomonadota</taxon>
        <taxon>Gammaproteobacteria</taxon>
        <taxon>Enterobacterales</taxon>
        <taxon>Yersiniaceae</taxon>
        <taxon>Candidatus Fukatsuia</taxon>
    </lineage>
</organism>
<comment type="cofactor">
    <cofactor evidence="2 5 6">
        <name>pyridoxal 5'-phosphate</name>
        <dbReference type="ChEBI" id="CHEBI:597326"/>
    </cofactor>
</comment>
<feature type="domain" description="Alanine racemase C-terminal" evidence="8">
    <location>
        <begin position="232"/>
        <end position="356"/>
    </location>
</feature>
<evidence type="ECO:0000256" key="5">
    <source>
        <dbReference type="HAMAP-Rule" id="MF_01201"/>
    </source>
</evidence>
<dbReference type="STRING" id="1878942.GCA_900128755_00569"/>
<evidence type="ECO:0000259" key="8">
    <source>
        <dbReference type="SMART" id="SM01005"/>
    </source>
</evidence>
<feature type="active site" description="Proton acceptor; specific for L-alanine" evidence="5">
    <location>
        <position position="253"/>
    </location>
</feature>
<comment type="catalytic activity">
    <reaction evidence="1 5">
        <text>L-alanine = D-alanine</text>
        <dbReference type="Rhea" id="RHEA:20249"/>
        <dbReference type="ChEBI" id="CHEBI:57416"/>
        <dbReference type="ChEBI" id="CHEBI:57972"/>
        <dbReference type="EC" id="5.1.1.1"/>
    </reaction>
</comment>
<dbReference type="GO" id="GO:0008784">
    <property type="term" value="F:alanine racemase activity"/>
    <property type="evidence" value="ECO:0007669"/>
    <property type="project" value="UniProtKB-UniRule"/>
</dbReference>
<reference evidence="9 10" key="1">
    <citation type="submission" date="2017-05" db="EMBL/GenBank/DDBJ databases">
        <title>Genome sequence of Candidatus Fukatsuia symbiotica and Candidatus Hamiltonella defensa from Acyrthosiphon pisum strain 5D.</title>
        <authorList>
            <person name="Patel V.A."/>
            <person name="Chevignon G."/>
            <person name="Russell J.A."/>
            <person name="Oliver K.M."/>
        </authorList>
    </citation>
    <scope>NUCLEOTIDE SEQUENCE [LARGE SCALE GENOMIC DNA]</scope>
    <source>
        <strain evidence="9 10">5D</strain>
    </source>
</reference>
<dbReference type="InterPro" id="IPR000821">
    <property type="entry name" value="Ala_racemase"/>
</dbReference>
<dbReference type="PROSITE" id="PS00395">
    <property type="entry name" value="ALANINE_RACEMASE"/>
    <property type="match status" value="1"/>
</dbReference>
<dbReference type="Proteomes" id="UP000261875">
    <property type="component" value="Chromosome"/>
</dbReference>
<dbReference type="InterPro" id="IPR011079">
    <property type="entry name" value="Ala_racemase_C"/>
</dbReference>
<dbReference type="HAMAP" id="MF_01201">
    <property type="entry name" value="Ala_racemase"/>
    <property type="match status" value="1"/>
</dbReference>
<name>A0A2U8I2N3_9GAMM</name>
<dbReference type="Gene3D" id="2.40.37.10">
    <property type="entry name" value="Lyase, Ornithine Decarboxylase, Chain A, domain 1"/>
    <property type="match status" value="1"/>
</dbReference>
<dbReference type="SMART" id="SM01005">
    <property type="entry name" value="Ala_racemase_C"/>
    <property type="match status" value="1"/>
</dbReference>
<dbReference type="Pfam" id="PF01168">
    <property type="entry name" value="Ala_racemase_N"/>
    <property type="match status" value="1"/>
</dbReference>
<feature type="modified residue" description="N6-(pyridoxal phosphate)lysine" evidence="5 6">
    <location>
        <position position="35"/>
    </location>
</feature>
<dbReference type="GO" id="GO:0005829">
    <property type="term" value="C:cytosol"/>
    <property type="evidence" value="ECO:0007669"/>
    <property type="project" value="TreeGrafter"/>
</dbReference>
<comment type="function">
    <text evidence="5">Catalyzes the interconversion of L-alanine and D-alanine. May also act on other amino acids.</text>
</comment>
<dbReference type="Gene3D" id="3.20.20.10">
    <property type="entry name" value="Alanine racemase"/>
    <property type="match status" value="1"/>
</dbReference>
<dbReference type="Pfam" id="PF00842">
    <property type="entry name" value="Ala_racemase_C"/>
    <property type="match status" value="1"/>
</dbReference>
<evidence type="ECO:0000256" key="3">
    <source>
        <dbReference type="ARBA" id="ARBA00022898"/>
    </source>
</evidence>
<dbReference type="InterPro" id="IPR009006">
    <property type="entry name" value="Ala_racemase/Decarboxylase_C"/>
</dbReference>
<evidence type="ECO:0000256" key="4">
    <source>
        <dbReference type="ARBA" id="ARBA00023235"/>
    </source>
</evidence>
<feature type="active site" description="Proton acceptor; specific for D-alanine" evidence="5">
    <location>
        <position position="35"/>
    </location>
</feature>
<dbReference type="SUPFAM" id="SSF51419">
    <property type="entry name" value="PLP-binding barrel"/>
    <property type="match status" value="1"/>
</dbReference>
<dbReference type="SUPFAM" id="SSF50621">
    <property type="entry name" value="Alanine racemase C-terminal domain-like"/>
    <property type="match status" value="1"/>
</dbReference>
<dbReference type="AlphaFoldDB" id="A0A2U8I2N3"/>
<dbReference type="GO" id="GO:0030632">
    <property type="term" value="P:D-alanine biosynthetic process"/>
    <property type="evidence" value="ECO:0007669"/>
    <property type="project" value="UniProtKB-UniRule"/>
</dbReference>
<sequence length="358" mass="39107">MPRPISAILNLSALSNNLKVVRHYAPKAKIWSVIKANAYGHGLARVWQSLATTDGFALLDLNDAIFLREQGWQKPILLLEGFFEASDLPLLDRYRLTTTVHNAWQLATLKKAKLETPLDIYLKLNSGMNRLGFSGEAMYKIWQEAKASNNISKITLMSHFANADNTVGIQDQYTFIEESCKGILVERSLANSAAILWHPSTHYDWVRPGIILYGASPNGHVTTLKDTGLRPVMSLHSKLLAVQTLEAGADVGYGNCYHTKTAMRIGIVACGYADGYPRHAPQGTPIIVDGILTHTIGAVSMDMLAVDLTPCPQAGINSKVELWGENLSIDEVAAAANTIGYELMCALAARVPVVSHLD</sequence>
<protein>
    <recommendedName>
        <fullName evidence="5">Alanine racemase</fullName>
        <ecNumber evidence="5">5.1.1.1</ecNumber>
    </recommendedName>
</protein>